<reference evidence="2" key="1">
    <citation type="submission" date="2020-07" db="EMBL/GenBank/DDBJ databases">
        <authorList>
            <person name="Lin J."/>
        </authorList>
    </citation>
    <scope>NUCLEOTIDE SEQUENCE</scope>
</reference>
<feature type="compositionally biased region" description="Basic and acidic residues" evidence="1">
    <location>
        <begin position="1"/>
        <end position="15"/>
    </location>
</feature>
<proteinExistence type="predicted"/>
<dbReference type="PANTHER" id="PTHR31170:SF25">
    <property type="entry name" value="BNAA09G04570D PROTEIN"/>
    <property type="match status" value="1"/>
</dbReference>
<organism evidence="2">
    <name type="scientific">Ananas comosus var. bracteatus</name>
    <name type="common">red pineapple</name>
    <dbReference type="NCBI Taxonomy" id="296719"/>
    <lineage>
        <taxon>Eukaryota</taxon>
        <taxon>Viridiplantae</taxon>
        <taxon>Streptophyta</taxon>
        <taxon>Embryophyta</taxon>
        <taxon>Tracheophyta</taxon>
        <taxon>Spermatophyta</taxon>
        <taxon>Magnoliopsida</taxon>
        <taxon>Liliopsida</taxon>
        <taxon>Poales</taxon>
        <taxon>Bromeliaceae</taxon>
        <taxon>Bromelioideae</taxon>
        <taxon>Ananas</taxon>
    </lineage>
</organism>
<feature type="region of interest" description="Disordered" evidence="1">
    <location>
        <begin position="1"/>
        <end position="93"/>
    </location>
</feature>
<feature type="compositionally biased region" description="Basic and acidic residues" evidence="1">
    <location>
        <begin position="70"/>
        <end position="80"/>
    </location>
</feature>
<accession>A0A6V7P2S7</accession>
<dbReference type="PANTHER" id="PTHR31170">
    <property type="entry name" value="BNAC04G53230D PROTEIN"/>
    <property type="match status" value="1"/>
</dbReference>
<evidence type="ECO:0000256" key="1">
    <source>
        <dbReference type="SAM" id="MobiDB-lite"/>
    </source>
</evidence>
<evidence type="ECO:0000313" key="2">
    <source>
        <dbReference type="EMBL" id="CAD1824926.1"/>
    </source>
</evidence>
<dbReference type="InterPro" id="IPR004158">
    <property type="entry name" value="DUF247_pln"/>
</dbReference>
<sequence>MAKQSETKKESESPKINKPNGGRVQQGAPELVPHHPQAQGDRRGQFVQIQRSHHPDLGSRRSPPTPPAHAGEEGGEERSPSARIVRSPTPGPDAEWVISIREKLEQARQVDSACPWAKLSIYRVPKSLREGDERSYVPQVVSLGPFHHGRRRLRDMEPHKWRALHCVLGRTGHDVRAYLDAVRPLEDRVRACYEGGARGLPSNELVLSLVLDGTFALELFRGAASGEEGGFAALGYSRRDPVFAMRGPCTPCSAT</sequence>
<protein>
    <submittedName>
        <fullName evidence="2">Uncharacterized protein</fullName>
    </submittedName>
</protein>
<dbReference type="Pfam" id="PF03140">
    <property type="entry name" value="DUF247"/>
    <property type="match status" value="1"/>
</dbReference>
<gene>
    <name evidence="2" type="ORF">CB5_LOCUS8137</name>
</gene>
<name>A0A6V7P2S7_ANACO</name>
<dbReference type="AlphaFoldDB" id="A0A6V7P2S7"/>
<dbReference type="EMBL" id="LR862144">
    <property type="protein sequence ID" value="CAD1824926.1"/>
    <property type="molecule type" value="Genomic_DNA"/>
</dbReference>